<dbReference type="InterPro" id="IPR053876">
    <property type="entry name" value="Phage_int_M"/>
</dbReference>
<dbReference type="Proteomes" id="UP000834458">
    <property type="component" value="Unassembled WGS sequence"/>
</dbReference>
<dbReference type="GO" id="GO:0006310">
    <property type="term" value="P:DNA recombination"/>
    <property type="evidence" value="ECO:0007669"/>
    <property type="project" value="UniProtKB-KW"/>
</dbReference>
<evidence type="ECO:0000256" key="4">
    <source>
        <dbReference type="ARBA" id="ARBA00023172"/>
    </source>
</evidence>
<dbReference type="GO" id="GO:0003677">
    <property type="term" value="F:DNA binding"/>
    <property type="evidence" value="ECO:0007669"/>
    <property type="project" value="UniProtKB-UniRule"/>
</dbReference>
<dbReference type="InterPro" id="IPR025166">
    <property type="entry name" value="Integrase_DNA_bind_dom"/>
</dbReference>
<feature type="domain" description="Core-binding (CB)" evidence="8">
    <location>
        <begin position="110"/>
        <end position="191"/>
    </location>
</feature>
<gene>
    <name evidence="9" type="primary">intS_3</name>
    <name evidence="9" type="ORF">GHA_03125</name>
</gene>
<dbReference type="Gene3D" id="3.30.160.390">
    <property type="entry name" value="Integrase, DNA-binding domain"/>
    <property type="match status" value="1"/>
</dbReference>
<feature type="compositionally biased region" description="Basic and acidic residues" evidence="6">
    <location>
        <begin position="88"/>
        <end position="100"/>
    </location>
</feature>
<dbReference type="InterPro" id="IPR011010">
    <property type="entry name" value="DNA_brk_join_enz"/>
</dbReference>
<evidence type="ECO:0000259" key="7">
    <source>
        <dbReference type="PROSITE" id="PS51898"/>
    </source>
</evidence>
<evidence type="ECO:0000313" key="10">
    <source>
        <dbReference type="Proteomes" id="UP000834458"/>
    </source>
</evidence>
<keyword evidence="4" id="KW-0233">DNA recombination</keyword>
<dbReference type="Pfam" id="PF00589">
    <property type="entry name" value="Phage_integrase"/>
    <property type="match status" value="1"/>
</dbReference>
<organism evidence="9 10">
    <name type="scientific">Comamonas aquatica</name>
    <dbReference type="NCBI Taxonomy" id="225991"/>
    <lineage>
        <taxon>Bacteria</taxon>
        <taxon>Pseudomonadati</taxon>
        <taxon>Pseudomonadota</taxon>
        <taxon>Betaproteobacteria</taxon>
        <taxon>Burkholderiales</taxon>
        <taxon>Comamonadaceae</taxon>
        <taxon>Comamonas</taxon>
    </lineage>
</organism>
<evidence type="ECO:0000256" key="3">
    <source>
        <dbReference type="ARBA" id="ARBA00023125"/>
    </source>
</evidence>
<evidence type="ECO:0000256" key="6">
    <source>
        <dbReference type="SAM" id="MobiDB-lite"/>
    </source>
</evidence>
<keyword evidence="3 5" id="KW-0238">DNA-binding</keyword>
<dbReference type="Pfam" id="PF13356">
    <property type="entry name" value="Arm-DNA-bind_3"/>
    <property type="match status" value="1"/>
</dbReference>
<dbReference type="PROSITE" id="PS51900">
    <property type="entry name" value="CB"/>
    <property type="match status" value="1"/>
</dbReference>
<dbReference type="PROSITE" id="PS51898">
    <property type="entry name" value="TYR_RECOMBINASE"/>
    <property type="match status" value="1"/>
</dbReference>
<dbReference type="InterPro" id="IPR002104">
    <property type="entry name" value="Integrase_catalytic"/>
</dbReference>
<comment type="similarity">
    <text evidence="1">Belongs to the 'phage' integrase family.</text>
</comment>
<dbReference type="Gene3D" id="1.10.443.10">
    <property type="entry name" value="Intergrase catalytic core"/>
    <property type="match status" value="1"/>
</dbReference>
<evidence type="ECO:0000256" key="2">
    <source>
        <dbReference type="ARBA" id="ARBA00022908"/>
    </source>
</evidence>
<evidence type="ECO:0000256" key="5">
    <source>
        <dbReference type="PROSITE-ProRule" id="PRU01248"/>
    </source>
</evidence>
<proteinExistence type="inferred from homology"/>
<keyword evidence="2" id="KW-0229">DNA integration</keyword>
<dbReference type="InterPro" id="IPR010998">
    <property type="entry name" value="Integrase_recombinase_N"/>
</dbReference>
<dbReference type="RefSeq" id="WP_267970573.1">
    <property type="nucleotide sequence ID" value="NZ_CAHPSC010000056.1"/>
</dbReference>
<name>A0AA35GK24_9BURK</name>
<dbReference type="Pfam" id="PF22022">
    <property type="entry name" value="Phage_int_M"/>
    <property type="match status" value="1"/>
</dbReference>
<dbReference type="SUPFAM" id="SSF56349">
    <property type="entry name" value="DNA breaking-rejoining enzymes"/>
    <property type="match status" value="1"/>
</dbReference>
<dbReference type="EMBL" id="CAHPSC010000056">
    <property type="protein sequence ID" value="CAB5705289.1"/>
    <property type="molecule type" value="Genomic_DNA"/>
</dbReference>
<dbReference type="AlphaFoldDB" id="A0AA35GK24"/>
<sequence>MPLTDTAIRKAMPGPKARKLSDGKGLYLELSPAGGRWWRLKYRIAGVEKRISLGTYPETSLKVAREKTEEARALIAQGVDPSQARKTAKQEAEHQEEQAQREAQGLPAQGSFESVALEWFDTRKDEWAPSYANKILRRLEADVFPWLGKLPVQQITPPMVLDVLRRAESRGVIETAHRVLETCGQVFRFAVATGRIESNPARDLKDALRKPMVQHFAAITDPKRFGELLRAIDSYRGTPVVCAALRLMPLMLLRPGELRQAQWDELDLPAATWTVPAARMKREKVGKIYGKPHIVPLPAQAVAIFKELKPLTEHSPYVFRGERSAQRPMSDAAINAALRTLGFAADEVTGHGFRASARTMIVERLGIAEAVVEAQLAHSVRDSLGRAYNRTEFMEERVRMMQQWADYLDALRSDSGQ</sequence>
<dbReference type="PANTHER" id="PTHR30629">
    <property type="entry name" value="PROPHAGE INTEGRASE"/>
    <property type="match status" value="1"/>
</dbReference>
<comment type="caution">
    <text evidence="9">The sequence shown here is derived from an EMBL/GenBank/DDBJ whole genome shotgun (WGS) entry which is preliminary data.</text>
</comment>
<dbReference type="InterPro" id="IPR050808">
    <property type="entry name" value="Phage_Integrase"/>
</dbReference>
<dbReference type="PANTHER" id="PTHR30629:SF2">
    <property type="entry name" value="PROPHAGE INTEGRASE INTS-RELATED"/>
    <property type="match status" value="1"/>
</dbReference>
<reference evidence="9" key="1">
    <citation type="submission" date="2020-05" db="EMBL/GenBank/DDBJ databases">
        <authorList>
            <person name="Delgado-Blas J."/>
        </authorList>
    </citation>
    <scope>NUCLEOTIDE SEQUENCE</scope>
    <source>
        <strain evidence="9">BB1454</strain>
    </source>
</reference>
<dbReference type="InterPro" id="IPR038488">
    <property type="entry name" value="Integrase_DNA-bd_sf"/>
</dbReference>
<feature type="region of interest" description="Disordered" evidence="6">
    <location>
        <begin position="75"/>
        <end position="107"/>
    </location>
</feature>
<evidence type="ECO:0000259" key="8">
    <source>
        <dbReference type="PROSITE" id="PS51900"/>
    </source>
</evidence>
<dbReference type="Gene3D" id="1.10.150.130">
    <property type="match status" value="1"/>
</dbReference>
<dbReference type="CDD" id="cd00801">
    <property type="entry name" value="INT_P4_C"/>
    <property type="match status" value="1"/>
</dbReference>
<evidence type="ECO:0000256" key="1">
    <source>
        <dbReference type="ARBA" id="ARBA00008857"/>
    </source>
</evidence>
<feature type="domain" description="Tyr recombinase" evidence="7">
    <location>
        <begin position="215"/>
        <end position="402"/>
    </location>
</feature>
<dbReference type="GO" id="GO:0015074">
    <property type="term" value="P:DNA integration"/>
    <property type="evidence" value="ECO:0007669"/>
    <property type="project" value="UniProtKB-KW"/>
</dbReference>
<accession>A0AA35GK24</accession>
<protein>
    <submittedName>
        <fullName evidence="9">Prophage CPS-53 integrase</fullName>
    </submittedName>
</protein>
<dbReference type="InterPro" id="IPR013762">
    <property type="entry name" value="Integrase-like_cat_sf"/>
</dbReference>
<dbReference type="InterPro" id="IPR044068">
    <property type="entry name" value="CB"/>
</dbReference>
<evidence type="ECO:0000313" key="9">
    <source>
        <dbReference type="EMBL" id="CAB5705289.1"/>
    </source>
</evidence>